<accession>A0A2A6JAE8</accession>
<gene>
    <name evidence="1" type="ORF">CO666_16265</name>
</gene>
<sequence length="93" mass="10093">MSSTGKDIAMIDMIIIGGIQGFRHDRRPGGGKAEEDRFYAEFGDDSVIRFATWLASIELILKHVASKGLRRKAAARSCGGSGRVPQATFLAPR</sequence>
<comment type="caution">
    <text evidence="1">The sequence shown here is derived from an EMBL/GenBank/DDBJ whole genome shotgun (WGS) entry which is preliminary data.</text>
</comment>
<evidence type="ECO:0000313" key="1">
    <source>
        <dbReference type="EMBL" id="PDT03126.1"/>
    </source>
</evidence>
<protein>
    <submittedName>
        <fullName evidence="1">Uncharacterized protein</fullName>
    </submittedName>
</protein>
<name>A0A2A6JAE8_9HYPH</name>
<proteinExistence type="predicted"/>
<dbReference type="AlphaFoldDB" id="A0A2A6JAE8"/>
<reference evidence="1 2" key="1">
    <citation type="submission" date="2017-09" db="EMBL/GenBank/DDBJ databases">
        <title>Comparative genomics of rhizobia isolated from Phaseolus vulgaris in China.</title>
        <authorList>
            <person name="Tong W."/>
        </authorList>
    </citation>
    <scope>NUCLEOTIDE SEQUENCE [LARGE SCALE GENOMIC DNA]</scope>
    <source>
        <strain evidence="1 2">C5</strain>
    </source>
</reference>
<dbReference type="EMBL" id="NWSV01000009">
    <property type="protein sequence ID" value="PDT03126.1"/>
    <property type="molecule type" value="Genomic_DNA"/>
</dbReference>
<organism evidence="1 2">
    <name type="scientific">Rhizobium chutanense</name>
    <dbReference type="NCBI Taxonomy" id="2035448"/>
    <lineage>
        <taxon>Bacteria</taxon>
        <taxon>Pseudomonadati</taxon>
        <taxon>Pseudomonadota</taxon>
        <taxon>Alphaproteobacteria</taxon>
        <taxon>Hyphomicrobiales</taxon>
        <taxon>Rhizobiaceae</taxon>
        <taxon>Rhizobium/Agrobacterium group</taxon>
        <taxon>Rhizobium</taxon>
    </lineage>
</organism>
<evidence type="ECO:0000313" key="2">
    <source>
        <dbReference type="Proteomes" id="UP000220768"/>
    </source>
</evidence>
<keyword evidence="2" id="KW-1185">Reference proteome</keyword>
<dbReference type="Proteomes" id="UP000220768">
    <property type="component" value="Unassembled WGS sequence"/>
</dbReference>